<dbReference type="RefSeq" id="WP_090395796.1">
    <property type="nucleotide sequence ID" value="NZ_FNEN01000001.1"/>
</dbReference>
<evidence type="ECO:0000256" key="2">
    <source>
        <dbReference type="ARBA" id="ARBA00010388"/>
    </source>
</evidence>
<keyword evidence="5 7" id="KW-1133">Transmembrane helix</keyword>
<feature type="transmembrane region" description="Helical" evidence="7">
    <location>
        <begin position="29"/>
        <end position="49"/>
    </location>
</feature>
<dbReference type="PANTHER" id="PTHR34583:SF2">
    <property type="entry name" value="ANTIPORTER SUBUNIT MNHC2-RELATED"/>
    <property type="match status" value="1"/>
</dbReference>
<proteinExistence type="inferred from homology"/>
<comment type="similarity">
    <text evidence="2">Belongs to the CPA3 antiporters (TC 2.A.63) subunit C family.</text>
</comment>
<comment type="subcellular location">
    <subcellularLocation>
        <location evidence="1">Cell membrane</location>
        <topology evidence="1">Multi-pass membrane protein</topology>
    </subcellularLocation>
</comment>
<name>A0A1G8JPI3_9BACI</name>
<evidence type="ECO:0000313" key="9">
    <source>
        <dbReference type="Proteomes" id="UP000198853"/>
    </source>
</evidence>
<dbReference type="AlphaFoldDB" id="A0A1G8JPI3"/>
<evidence type="ECO:0000256" key="4">
    <source>
        <dbReference type="ARBA" id="ARBA00022692"/>
    </source>
</evidence>
<protein>
    <submittedName>
        <fullName evidence="8">Multisubunit sodium/proton antiporter, MrpC subunit</fullName>
    </submittedName>
</protein>
<evidence type="ECO:0000256" key="5">
    <source>
        <dbReference type="ARBA" id="ARBA00022989"/>
    </source>
</evidence>
<evidence type="ECO:0000256" key="3">
    <source>
        <dbReference type="ARBA" id="ARBA00022475"/>
    </source>
</evidence>
<dbReference type="Gene3D" id="1.10.287.3510">
    <property type="match status" value="1"/>
</dbReference>
<keyword evidence="6 7" id="KW-0472">Membrane</keyword>
<keyword evidence="3" id="KW-1003">Cell membrane</keyword>
<dbReference type="EMBL" id="FNEN01000001">
    <property type="protein sequence ID" value="SDI33095.1"/>
    <property type="molecule type" value="Genomic_DNA"/>
</dbReference>
<dbReference type="GO" id="GO:0005886">
    <property type="term" value="C:plasma membrane"/>
    <property type="evidence" value="ECO:0007669"/>
    <property type="project" value="UniProtKB-SubCell"/>
</dbReference>
<dbReference type="InterPro" id="IPR039428">
    <property type="entry name" value="NUOK/Mnh_C1-like"/>
</dbReference>
<sequence>MEYLIFIAIGVLFSVGTYLLLCRSLLKVIGGFMVISHAVHMLILTMAGLNTGSAPLVDLSGSDSTDPLPHAVILTAIVIGFGLTSFLIVLAYRTYKAHKTDDLEKLRGADNE</sequence>
<reference evidence="8 9" key="1">
    <citation type="submission" date="2016-10" db="EMBL/GenBank/DDBJ databases">
        <authorList>
            <person name="de Groot N.N."/>
        </authorList>
    </citation>
    <scope>NUCLEOTIDE SEQUENCE [LARGE SCALE GENOMIC DNA]</scope>
    <source>
        <strain evidence="8 9">DSM 21771</strain>
    </source>
</reference>
<dbReference type="OrthoDB" id="9799219at2"/>
<accession>A0A1G8JPI3</accession>
<feature type="transmembrane region" description="Helical" evidence="7">
    <location>
        <begin position="69"/>
        <end position="92"/>
    </location>
</feature>
<evidence type="ECO:0000313" key="8">
    <source>
        <dbReference type="EMBL" id="SDI33095.1"/>
    </source>
</evidence>
<evidence type="ECO:0000256" key="7">
    <source>
        <dbReference type="SAM" id="Phobius"/>
    </source>
</evidence>
<evidence type="ECO:0000256" key="1">
    <source>
        <dbReference type="ARBA" id="ARBA00004651"/>
    </source>
</evidence>
<evidence type="ECO:0000256" key="6">
    <source>
        <dbReference type="ARBA" id="ARBA00023136"/>
    </source>
</evidence>
<dbReference type="Proteomes" id="UP000198853">
    <property type="component" value="Unassembled WGS sequence"/>
</dbReference>
<keyword evidence="9" id="KW-1185">Reference proteome</keyword>
<keyword evidence="4 7" id="KW-0812">Transmembrane</keyword>
<dbReference type="NCBIfam" id="NF006372">
    <property type="entry name" value="PRK08600.1"/>
    <property type="match status" value="1"/>
</dbReference>
<dbReference type="PANTHER" id="PTHR34583">
    <property type="entry name" value="ANTIPORTER SUBUNIT MNHC2-RELATED"/>
    <property type="match status" value="1"/>
</dbReference>
<gene>
    <name evidence="8" type="ORF">SAMN04488123_101336</name>
</gene>
<organism evidence="8 9">
    <name type="scientific">Natribacillus halophilus</name>
    <dbReference type="NCBI Taxonomy" id="549003"/>
    <lineage>
        <taxon>Bacteria</taxon>
        <taxon>Bacillati</taxon>
        <taxon>Bacillota</taxon>
        <taxon>Bacilli</taxon>
        <taxon>Bacillales</taxon>
        <taxon>Bacillaceae</taxon>
        <taxon>Natribacillus</taxon>
    </lineage>
</organism>
<dbReference type="Pfam" id="PF00420">
    <property type="entry name" value="Oxidored_q2"/>
    <property type="match status" value="1"/>
</dbReference>
<feature type="transmembrane region" description="Helical" evidence="7">
    <location>
        <begin position="6"/>
        <end position="22"/>
    </location>
</feature>
<dbReference type="InterPro" id="IPR050601">
    <property type="entry name" value="CPA3_antiporter_subunitC"/>
</dbReference>